<organism evidence="3 4">
    <name type="scientific">Anncaliia algerae PRA339</name>
    <dbReference type="NCBI Taxonomy" id="1288291"/>
    <lineage>
        <taxon>Eukaryota</taxon>
        <taxon>Fungi</taxon>
        <taxon>Fungi incertae sedis</taxon>
        <taxon>Microsporidia</taxon>
        <taxon>Tubulinosematoidea</taxon>
        <taxon>Tubulinosematidae</taxon>
        <taxon>Anncaliia</taxon>
    </lineage>
</organism>
<sequence length="242" mass="29302">MIMLNYIKFKNTFEPMKDENPTRNPRSRSIYLKNLASYETKKDAMIQKAKEIEYFLLCWEDMVYTDYDHDTIEYLRETKCKFENLHPHIVNDNEEYELGEDLGEDKNYFDNKKEDLHNLSNNFEEKEHKNLKRDDKKAKNMVFNNLRIVELNRNQFYARNISNIVFDMTDSATDKVRIGRFSCRKYNCNKTYTSSYGLEYHEKHGHKVDLNPSKVYRCFYSNCSKRYKNPNGLQYHIRKNHQ</sequence>
<reference evidence="3 4" key="2">
    <citation type="submission" date="2014-03" db="EMBL/GenBank/DDBJ databases">
        <title>The Genome Sequence of Anncaliia algerae insect isolate PRA339.</title>
        <authorList>
            <consortium name="The Broad Institute Genome Sequencing Platform"/>
            <consortium name="The Broad Institute Genome Sequencing Center for Infectious Disease"/>
            <person name="Cuomo C."/>
            <person name="Becnel J."/>
            <person name="Sanscrainte N."/>
            <person name="Walker B."/>
            <person name="Young S.K."/>
            <person name="Zeng Q."/>
            <person name="Gargeya S."/>
            <person name="Fitzgerald M."/>
            <person name="Haas B."/>
            <person name="Abouelleil A."/>
            <person name="Alvarado L."/>
            <person name="Arachchi H.M."/>
            <person name="Berlin A.M."/>
            <person name="Chapman S.B."/>
            <person name="Dewar J."/>
            <person name="Goldberg J."/>
            <person name="Griggs A."/>
            <person name="Gujja S."/>
            <person name="Hansen M."/>
            <person name="Howarth C."/>
            <person name="Imamovic A."/>
            <person name="Larimer J."/>
            <person name="McCowan C."/>
            <person name="Murphy C."/>
            <person name="Neiman D."/>
            <person name="Pearson M."/>
            <person name="Priest M."/>
            <person name="Roberts A."/>
            <person name="Saif S."/>
            <person name="Shea T."/>
            <person name="Sisk P."/>
            <person name="Sykes S."/>
            <person name="Wortman J."/>
            <person name="Nusbaum C."/>
            <person name="Birren B."/>
        </authorList>
    </citation>
    <scope>NUCLEOTIDE SEQUENCE [LARGE SCALE GENOMIC DNA]</scope>
    <source>
        <strain evidence="3 4">PRA339</strain>
    </source>
</reference>
<feature type="domain" description="C2H2-type" evidence="2">
    <location>
        <begin position="181"/>
        <end position="206"/>
    </location>
</feature>
<dbReference type="OrthoDB" id="3269380at2759"/>
<dbReference type="InterPro" id="IPR013087">
    <property type="entry name" value="Znf_C2H2_type"/>
</dbReference>
<dbReference type="VEuPathDB" id="MicrosporidiaDB:H312_03290"/>
<proteinExistence type="predicted"/>
<reference evidence="4" key="1">
    <citation type="submission" date="2013-02" db="EMBL/GenBank/DDBJ databases">
        <authorList>
            <consortium name="The Broad Institute Genome Sequencing Platform"/>
            <person name="Cuomo C."/>
            <person name="Becnel J."/>
            <person name="Sanscrainte N."/>
            <person name="Walker B."/>
            <person name="Young S.K."/>
            <person name="Zeng Q."/>
            <person name="Gargeya S."/>
            <person name="Fitzgerald M."/>
            <person name="Haas B."/>
            <person name="Abouelleil A."/>
            <person name="Alvarado L."/>
            <person name="Arachchi H.M."/>
            <person name="Berlin A.M."/>
            <person name="Chapman S.B."/>
            <person name="Dewar J."/>
            <person name="Goldberg J."/>
            <person name="Griggs A."/>
            <person name="Gujja S."/>
            <person name="Hansen M."/>
            <person name="Howarth C."/>
            <person name="Imamovic A."/>
            <person name="Larimer J."/>
            <person name="McCowan C."/>
            <person name="Murphy C."/>
            <person name="Neiman D."/>
            <person name="Pearson M."/>
            <person name="Priest M."/>
            <person name="Roberts A."/>
            <person name="Saif S."/>
            <person name="Shea T."/>
            <person name="Sisk P."/>
            <person name="Sykes S."/>
            <person name="Wortman J."/>
            <person name="Nusbaum C."/>
            <person name="Birren B."/>
        </authorList>
    </citation>
    <scope>NUCLEOTIDE SEQUENCE [LARGE SCALE GENOMIC DNA]</scope>
    <source>
        <strain evidence="4">PRA339</strain>
    </source>
</reference>
<dbReference type="STRING" id="1288291.A0A059EWS3"/>
<keyword evidence="1" id="KW-0479">Metal-binding</keyword>
<name>A0A059EWS3_9MICR</name>
<dbReference type="Proteomes" id="UP000030655">
    <property type="component" value="Unassembled WGS sequence"/>
</dbReference>
<accession>A0A059EWS3</accession>
<evidence type="ECO:0000313" key="4">
    <source>
        <dbReference type="Proteomes" id="UP000030655"/>
    </source>
</evidence>
<dbReference type="GO" id="GO:0008270">
    <property type="term" value="F:zinc ion binding"/>
    <property type="evidence" value="ECO:0007669"/>
    <property type="project" value="UniProtKB-KW"/>
</dbReference>
<protein>
    <recommendedName>
        <fullName evidence="2">C2H2-type domain-containing protein</fullName>
    </recommendedName>
</protein>
<keyword evidence="1" id="KW-0862">Zinc</keyword>
<keyword evidence="1" id="KW-0863">Zinc-finger</keyword>
<gene>
    <name evidence="3" type="ORF">H312_03290</name>
</gene>
<evidence type="ECO:0000313" key="3">
    <source>
        <dbReference type="EMBL" id="KCZ79322.1"/>
    </source>
</evidence>
<keyword evidence="4" id="KW-1185">Reference proteome</keyword>
<evidence type="ECO:0000259" key="2">
    <source>
        <dbReference type="PROSITE" id="PS50157"/>
    </source>
</evidence>
<dbReference type="Gene3D" id="3.30.160.60">
    <property type="entry name" value="Classic Zinc Finger"/>
    <property type="match status" value="1"/>
</dbReference>
<dbReference type="PROSITE" id="PS00028">
    <property type="entry name" value="ZINC_FINGER_C2H2_1"/>
    <property type="match status" value="2"/>
</dbReference>
<dbReference type="AlphaFoldDB" id="A0A059EWS3"/>
<feature type="domain" description="C2H2-type" evidence="2">
    <location>
        <begin position="216"/>
        <end position="242"/>
    </location>
</feature>
<dbReference type="EMBL" id="KK365298">
    <property type="protein sequence ID" value="KCZ79322.1"/>
    <property type="molecule type" value="Genomic_DNA"/>
</dbReference>
<dbReference type="HOGENOM" id="CLU_1146941_0_0_1"/>
<dbReference type="SMART" id="SM00355">
    <property type="entry name" value="ZnF_C2H2"/>
    <property type="match status" value="2"/>
</dbReference>
<dbReference type="PROSITE" id="PS50157">
    <property type="entry name" value="ZINC_FINGER_C2H2_2"/>
    <property type="match status" value="2"/>
</dbReference>
<evidence type="ECO:0000256" key="1">
    <source>
        <dbReference type="PROSITE-ProRule" id="PRU00042"/>
    </source>
</evidence>